<dbReference type="PANTHER" id="PTHR43130:SF15">
    <property type="entry name" value="THIJ_PFPI FAMILY PROTEIN (AFU_ORTHOLOGUE AFUA_5G14240)"/>
    <property type="match status" value="1"/>
</dbReference>
<evidence type="ECO:0000313" key="3">
    <source>
        <dbReference type="EMBL" id="RDL30786.1"/>
    </source>
</evidence>
<evidence type="ECO:0000313" key="4">
    <source>
        <dbReference type="Proteomes" id="UP000254866"/>
    </source>
</evidence>
<dbReference type="AlphaFoldDB" id="A0A370TAF4"/>
<gene>
    <name evidence="3" type="ORF">BP5553_10131</name>
</gene>
<dbReference type="RefSeq" id="XP_031865162.1">
    <property type="nucleotide sequence ID" value="XM_032018754.1"/>
</dbReference>
<evidence type="ECO:0000256" key="1">
    <source>
        <dbReference type="SAM" id="SignalP"/>
    </source>
</evidence>
<proteinExistence type="predicted"/>
<keyword evidence="3" id="KW-0315">Glutamine amidotransferase</keyword>
<comment type="caution">
    <text evidence="3">The sequence shown here is derived from an EMBL/GenBank/DDBJ whole genome shotgun (WGS) entry which is preliminary data.</text>
</comment>
<accession>A0A370TAF4</accession>
<evidence type="ECO:0000259" key="2">
    <source>
        <dbReference type="Pfam" id="PF01965"/>
    </source>
</evidence>
<dbReference type="InterPro" id="IPR052158">
    <property type="entry name" value="INH-QAR"/>
</dbReference>
<dbReference type="Proteomes" id="UP000254866">
    <property type="component" value="Unassembled WGS sequence"/>
</dbReference>
<name>A0A370TAF4_9HELO</name>
<keyword evidence="4" id="KW-1185">Reference proteome</keyword>
<dbReference type="InterPro" id="IPR029062">
    <property type="entry name" value="Class_I_gatase-like"/>
</dbReference>
<dbReference type="InterPro" id="IPR002818">
    <property type="entry name" value="DJ-1/PfpI"/>
</dbReference>
<reference evidence="3 4" key="1">
    <citation type="journal article" date="2018" name="IMA Fungus">
        <title>IMA Genome-F 9: Draft genome sequence of Annulohypoxylon stygium, Aspergillus mulundensis, Berkeleyomyces basicola (syn. Thielaviopsis basicola), Ceratocystis smalleyi, two Cercospora beticola strains, Coleophoma cylindrospora, Fusarium fracticaudum, Phialophora cf. hyalina, and Morchella septimelata.</title>
        <authorList>
            <person name="Wingfield B.D."/>
            <person name="Bills G.F."/>
            <person name="Dong Y."/>
            <person name="Huang W."/>
            <person name="Nel W.J."/>
            <person name="Swalarsk-Parry B.S."/>
            <person name="Vaghefi N."/>
            <person name="Wilken P.M."/>
            <person name="An Z."/>
            <person name="de Beer Z.W."/>
            <person name="De Vos L."/>
            <person name="Chen L."/>
            <person name="Duong T.A."/>
            <person name="Gao Y."/>
            <person name="Hammerbacher A."/>
            <person name="Kikkert J.R."/>
            <person name="Li Y."/>
            <person name="Li H."/>
            <person name="Li K."/>
            <person name="Li Q."/>
            <person name="Liu X."/>
            <person name="Ma X."/>
            <person name="Naidoo K."/>
            <person name="Pethybridge S.J."/>
            <person name="Sun J."/>
            <person name="Steenkamp E.T."/>
            <person name="van der Nest M.A."/>
            <person name="van Wyk S."/>
            <person name="Wingfield M.J."/>
            <person name="Xiong C."/>
            <person name="Yue Q."/>
            <person name="Zhang X."/>
        </authorList>
    </citation>
    <scope>NUCLEOTIDE SEQUENCE [LARGE SCALE GENOMIC DNA]</scope>
    <source>
        <strain evidence="3 4">BP 5553</strain>
    </source>
</reference>
<dbReference type="GeneID" id="43602980"/>
<dbReference type="EMBL" id="NPIC01000014">
    <property type="protein sequence ID" value="RDL30786.1"/>
    <property type="molecule type" value="Genomic_DNA"/>
</dbReference>
<dbReference type="GO" id="GO:0016740">
    <property type="term" value="F:transferase activity"/>
    <property type="evidence" value="ECO:0007669"/>
    <property type="project" value="UniProtKB-KW"/>
</dbReference>
<keyword evidence="3" id="KW-0808">Transferase</keyword>
<feature type="signal peptide" evidence="1">
    <location>
        <begin position="1"/>
        <end position="23"/>
    </location>
</feature>
<dbReference type="Pfam" id="PF01965">
    <property type="entry name" value="DJ-1_PfpI"/>
    <property type="match status" value="1"/>
</dbReference>
<feature type="chain" id="PRO_5016705826" evidence="1">
    <location>
        <begin position="24"/>
        <end position="268"/>
    </location>
</feature>
<dbReference type="CDD" id="cd03139">
    <property type="entry name" value="GATase1_PfpI_2"/>
    <property type="match status" value="1"/>
</dbReference>
<sequence>MFHLNLSLKAILPLLALSGLSKCESPSSRAPQIHRKTNLLILPTVPTRFGYVLFPGFEALDMFGSIDALNHLQELHYMNLTLIAATLDPVYTNRLPWYTTSANSTFGEAVLPTHTFATAPPLDVLVIPGGNGLRAPAPILNSAIDFVRDRYPTLQYLLTVCNGAGLAARAGVLDGKSATTNKLAWVETVALGPKVNWIAHARWVTDGNIWTSAGVSAGIDLMIAFIGHVWGQDLAQKLAIGMEYTAAKDSSDDPFAALYNLTDVPAHY</sequence>
<dbReference type="SUPFAM" id="SSF52317">
    <property type="entry name" value="Class I glutamine amidotransferase-like"/>
    <property type="match status" value="1"/>
</dbReference>
<keyword evidence="1" id="KW-0732">Signal</keyword>
<dbReference type="OrthoDB" id="543156at2759"/>
<organism evidence="3 4">
    <name type="scientific">Venustampulla echinocandica</name>
    <dbReference type="NCBI Taxonomy" id="2656787"/>
    <lineage>
        <taxon>Eukaryota</taxon>
        <taxon>Fungi</taxon>
        <taxon>Dikarya</taxon>
        <taxon>Ascomycota</taxon>
        <taxon>Pezizomycotina</taxon>
        <taxon>Leotiomycetes</taxon>
        <taxon>Helotiales</taxon>
        <taxon>Pleuroascaceae</taxon>
        <taxon>Venustampulla</taxon>
    </lineage>
</organism>
<feature type="domain" description="DJ-1/PfpI" evidence="2">
    <location>
        <begin position="53"/>
        <end position="226"/>
    </location>
</feature>
<dbReference type="STRING" id="2656787.A0A370TAF4"/>
<protein>
    <submittedName>
        <fullName evidence="3">Class I glutamine amidotransferase-like protein</fullName>
    </submittedName>
</protein>
<dbReference type="PANTHER" id="PTHR43130">
    <property type="entry name" value="ARAC-FAMILY TRANSCRIPTIONAL REGULATOR"/>
    <property type="match status" value="1"/>
</dbReference>
<dbReference type="Gene3D" id="3.40.50.880">
    <property type="match status" value="1"/>
</dbReference>